<feature type="transmembrane region" description="Helical" evidence="2">
    <location>
        <begin position="20"/>
        <end position="45"/>
    </location>
</feature>
<name>A0ABR0G8M9_9PEZI</name>
<feature type="compositionally biased region" description="Basic and acidic residues" evidence="1">
    <location>
        <begin position="680"/>
        <end position="695"/>
    </location>
</feature>
<organism evidence="3 4">
    <name type="scientific">Podospora pseudocomata</name>
    <dbReference type="NCBI Taxonomy" id="2093779"/>
    <lineage>
        <taxon>Eukaryota</taxon>
        <taxon>Fungi</taxon>
        <taxon>Dikarya</taxon>
        <taxon>Ascomycota</taxon>
        <taxon>Pezizomycotina</taxon>
        <taxon>Sordariomycetes</taxon>
        <taxon>Sordariomycetidae</taxon>
        <taxon>Sordariales</taxon>
        <taxon>Podosporaceae</taxon>
        <taxon>Podospora</taxon>
    </lineage>
</organism>
<feature type="region of interest" description="Disordered" evidence="1">
    <location>
        <begin position="407"/>
        <end position="502"/>
    </location>
</feature>
<accession>A0ABR0G8M9</accession>
<dbReference type="GeneID" id="87912402"/>
<keyword evidence="4" id="KW-1185">Reference proteome</keyword>
<comment type="caution">
    <text evidence="3">The sequence shown here is derived from an EMBL/GenBank/DDBJ whole genome shotgun (WGS) entry which is preliminary data.</text>
</comment>
<evidence type="ECO:0000256" key="2">
    <source>
        <dbReference type="SAM" id="Phobius"/>
    </source>
</evidence>
<protein>
    <submittedName>
        <fullName evidence="3">Uncharacterized protein</fullName>
    </submittedName>
</protein>
<feature type="compositionally biased region" description="Polar residues" evidence="1">
    <location>
        <begin position="423"/>
        <end position="437"/>
    </location>
</feature>
<evidence type="ECO:0000313" key="4">
    <source>
        <dbReference type="Proteomes" id="UP001323405"/>
    </source>
</evidence>
<feature type="transmembrane region" description="Helical" evidence="2">
    <location>
        <begin position="196"/>
        <end position="217"/>
    </location>
</feature>
<dbReference type="Proteomes" id="UP001323405">
    <property type="component" value="Unassembled WGS sequence"/>
</dbReference>
<keyword evidence="2" id="KW-1133">Transmembrane helix</keyword>
<dbReference type="EMBL" id="JAFFHA010000008">
    <property type="protein sequence ID" value="KAK4652101.1"/>
    <property type="molecule type" value="Genomic_DNA"/>
</dbReference>
<gene>
    <name evidence="3" type="ORF">QC762_608170</name>
</gene>
<feature type="region of interest" description="Disordered" evidence="1">
    <location>
        <begin position="660"/>
        <end position="706"/>
    </location>
</feature>
<evidence type="ECO:0000313" key="3">
    <source>
        <dbReference type="EMBL" id="KAK4652101.1"/>
    </source>
</evidence>
<keyword evidence="2" id="KW-0812">Transmembrane</keyword>
<feature type="transmembrane region" description="Helical" evidence="2">
    <location>
        <begin position="229"/>
        <end position="250"/>
    </location>
</feature>
<feature type="compositionally biased region" description="Basic and acidic residues" evidence="1">
    <location>
        <begin position="407"/>
        <end position="418"/>
    </location>
</feature>
<feature type="transmembrane region" description="Helical" evidence="2">
    <location>
        <begin position="66"/>
        <end position="84"/>
    </location>
</feature>
<proteinExistence type="predicted"/>
<dbReference type="RefSeq" id="XP_062741076.1">
    <property type="nucleotide sequence ID" value="XM_062892495.1"/>
</dbReference>
<feature type="transmembrane region" description="Helical" evidence="2">
    <location>
        <begin position="112"/>
        <end position="130"/>
    </location>
</feature>
<feature type="transmembrane region" description="Helical" evidence="2">
    <location>
        <begin position="151"/>
        <end position="176"/>
    </location>
</feature>
<sequence length="706" mass="77925">MSQPLQNVTLSSISPQPLPAGLPLHVAVFDTVWFLASVTFTWLLYRLLPTFQLPHLGKREWKPAWPEFKPVALGAMLLTLWYFLTMIDRWMRQSGNSQVKYEYVTARPIYDVLHVTSTLLLLWGTYNVLWKRFGDRKPDSSRQRVWWFVSKSVFFVISLVSVLYLVFYFAFSLVWVKYESLVPVVHFAARGSSFEIATVVLVWVASMAMLGVYRFFGSWGHEKHSAERWYLWGALAMFFARSLAEVAVVLKAQTEKPPQLCLENHIGSGDTVCVPSFGTPQYIPPSTAESNMAAIDIPYGLFSILFLVAMWLTARETTGGYDQEGNQQQLVMSDIRSAVLQKLQERTNQRRKKSPPFREIMDEIEEDLDKSLESGPLARSLATVSPQYKRQAALACIRELRDKYEGAKPRYGTEDPPGHRLAYNSQLPSLGPSSATLTPGAGGLGSVRGHDDEVSVHGSSVWAEASIRTPPETQRPRYHPAPSSYSVQELEVPNQPLSHQSSQIDMVPAETTPYYPSPPMPAQAQQRPLGRAASMGRLDPIPPPGFTSPELWSHGAGYDAYNPVHSMSQDAIPPVPVVPGQFPAANVPGIPLAAASQGYRAAAMPRPAALRSQAARGVAPGPSMVQQMPRPMDMGGGRSVSDPVVLTPFLARAEVAGVSGGPPPVADGRRGGNVMGTNWMRDEERARGRVDDDGLGRYYSASGGRQ</sequence>
<keyword evidence="2" id="KW-0472">Membrane</keyword>
<evidence type="ECO:0000256" key="1">
    <source>
        <dbReference type="SAM" id="MobiDB-lite"/>
    </source>
</evidence>
<reference evidence="3 4" key="1">
    <citation type="journal article" date="2023" name="bioRxiv">
        <title>High-quality genome assemblies of four members of thePodospora anserinaspecies complex.</title>
        <authorList>
            <person name="Ament-Velasquez S.L."/>
            <person name="Vogan A.A."/>
            <person name="Wallerman O."/>
            <person name="Hartmann F."/>
            <person name="Gautier V."/>
            <person name="Silar P."/>
            <person name="Giraud T."/>
            <person name="Johannesson H."/>
        </authorList>
    </citation>
    <scope>NUCLEOTIDE SEQUENCE [LARGE SCALE GENOMIC DNA]</scope>
    <source>
        <strain evidence="3 4">CBS 415.72m</strain>
    </source>
</reference>